<name>A0A562ZX46_9BURK</name>
<dbReference type="Proteomes" id="UP000318199">
    <property type="component" value="Unassembled WGS sequence"/>
</dbReference>
<organism evidence="4 5">
    <name type="scientific">Caenimonas sedimenti</name>
    <dbReference type="NCBI Taxonomy" id="2596921"/>
    <lineage>
        <taxon>Bacteria</taxon>
        <taxon>Pseudomonadati</taxon>
        <taxon>Pseudomonadota</taxon>
        <taxon>Betaproteobacteria</taxon>
        <taxon>Burkholderiales</taxon>
        <taxon>Comamonadaceae</taxon>
        <taxon>Caenimonas</taxon>
    </lineage>
</organism>
<evidence type="ECO:0000313" key="4">
    <source>
        <dbReference type="EMBL" id="TWO72966.1"/>
    </source>
</evidence>
<keyword evidence="2" id="KW-1133">Transmembrane helix</keyword>
<evidence type="ECO:0000256" key="2">
    <source>
        <dbReference type="SAM" id="Phobius"/>
    </source>
</evidence>
<protein>
    <submittedName>
        <fullName evidence="4">TIR domain-containing protein</fullName>
    </submittedName>
</protein>
<keyword evidence="2" id="KW-0812">Transmembrane</keyword>
<feature type="coiled-coil region" evidence="1">
    <location>
        <begin position="192"/>
        <end position="226"/>
    </location>
</feature>
<feature type="domain" description="TIR" evidence="3">
    <location>
        <begin position="3"/>
        <end position="142"/>
    </location>
</feature>
<proteinExistence type="predicted"/>
<dbReference type="SUPFAM" id="SSF50969">
    <property type="entry name" value="YVTN repeat-like/Quinoprotein amine dehydrogenase"/>
    <property type="match status" value="1"/>
</dbReference>
<evidence type="ECO:0000259" key="3">
    <source>
        <dbReference type="PROSITE" id="PS50104"/>
    </source>
</evidence>
<accession>A0A562ZX46</accession>
<dbReference type="PROSITE" id="PS50104">
    <property type="entry name" value="TIR"/>
    <property type="match status" value="1"/>
</dbReference>
<feature type="transmembrane region" description="Helical" evidence="2">
    <location>
        <begin position="170"/>
        <end position="190"/>
    </location>
</feature>
<dbReference type="SUPFAM" id="SSF52200">
    <property type="entry name" value="Toll/Interleukin receptor TIR domain"/>
    <property type="match status" value="1"/>
</dbReference>
<dbReference type="InterPro" id="IPR011044">
    <property type="entry name" value="Quino_amine_DH_bsu"/>
</dbReference>
<dbReference type="Pfam" id="PF13676">
    <property type="entry name" value="TIR_2"/>
    <property type="match status" value="1"/>
</dbReference>
<dbReference type="GO" id="GO:0007165">
    <property type="term" value="P:signal transduction"/>
    <property type="evidence" value="ECO:0007669"/>
    <property type="project" value="InterPro"/>
</dbReference>
<dbReference type="SMART" id="SM00255">
    <property type="entry name" value="TIR"/>
    <property type="match status" value="1"/>
</dbReference>
<dbReference type="EMBL" id="VOBQ01000002">
    <property type="protein sequence ID" value="TWO72966.1"/>
    <property type="molecule type" value="Genomic_DNA"/>
</dbReference>
<sequence>MDPSYDAFISYSHTDSGTVARIQHHLEEFKFPADGPHSGRRLKVFRDHTDIRASALTQALRDALARSRYLIVCCSPAAAASTWVREEIQAFGERPGGRVILLLVDGSPADAITPLHGQTHRYADLRHGWRLGLLRADARLELARVVAQLVEEDLRAFVPFEKERLRRRRYAASALGAAVVAAFALLALGLQAERTERRLADAQAGLEAQNRKRAEETRRAISLQAQGQAAVTMLRSGDRASALAALDRVVRESRPDEHQGYRALHAELLREFMPLGEVLDKVTDQQILRWRGRNYLKLPGAQVRPLDSPVVSLHGRTSDGGTLLVMDVRRKVTLYRLPALEQFYSFTLENAAPLGLHQGPKGSLLLSYAELGLHSDEDSDDAQEVGDTRVVRIRPGAKPGHEVLPEKAAVASLPPRVDGAGPVTLQFPAARTEAELWKSAKPIVQVNRRDAEFMNPEAVARAGKLVYAGSAGKGRDAFDKLSSSDFPPVFFESEGQRFVRTLTIEGNQHGAQNICRLQGDQAVACEVIYLTARTSSKWSPGNRYFALMGHEVQQGAFRLIDLSGGLQPCTGYPDPAEQVADAAFSADSRRLAVLTQEDELWLYELNGPCGIKLARRISHPLFSAWRKADQAARTRSSGVSVAFAGDRAVVAAHRDGRAIAFSLEDGGVKWTFGSTGAGASRFVRIRSSADGSLVALHNDGELRAIDGEYGTLVTTFKRKLPDQKAGDGIEDVELPAGRDIVLHWRAGPTVQRFVFGGPDRSTSAADTAIELRTGIDARAGGQPIEDLEALARRR</sequence>
<evidence type="ECO:0000256" key="1">
    <source>
        <dbReference type="SAM" id="Coils"/>
    </source>
</evidence>
<gene>
    <name evidence="4" type="ORF">FN976_01615</name>
</gene>
<dbReference type="AlphaFoldDB" id="A0A562ZX46"/>
<dbReference type="InterPro" id="IPR035897">
    <property type="entry name" value="Toll_tir_struct_dom_sf"/>
</dbReference>
<comment type="caution">
    <text evidence="4">The sequence shown here is derived from an EMBL/GenBank/DDBJ whole genome shotgun (WGS) entry which is preliminary data.</text>
</comment>
<keyword evidence="1" id="KW-0175">Coiled coil</keyword>
<dbReference type="Gene3D" id="2.130.10.10">
    <property type="entry name" value="YVTN repeat-like/Quinoprotein amine dehydrogenase"/>
    <property type="match status" value="1"/>
</dbReference>
<keyword evidence="5" id="KW-1185">Reference proteome</keyword>
<reference evidence="4 5" key="1">
    <citation type="submission" date="2019-07" db="EMBL/GenBank/DDBJ databases">
        <title>Caenimonas sedimenti sp. nov., isolated from activated sludge.</title>
        <authorList>
            <person name="Xu J."/>
        </authorList>
    </citation>
    <scope>NUCLEOTIDE SEQUENCE [LARGE SCALE GENOMIC DNA]</scope>
    <source>
        <strain evidence="4 5">HX-9-20</strain>
    </source>
</reference>
<dbReference type="OrthoDB" id="9111938at2"/>
<dbReference type="Gene3D" id="3.40.50.10140">
    <property type="entry name" value="Toll/interleukin-1 receptor homology (TIR) domain"/>
    <property type="match status" value="1"/>
</dbReference>
<dbReference type="InterPro" id="IPR000157">
    <property type="entry name" value="TIR_dom"/>
</dbReference>
<dbReference type="InterPro" id="IPR015943">
    <property type="entry name" value="WD40/YVTN_repeat-like_dom_sf"/>
</dbReference>
<dbReference type="RefSeq" id="WP_145890315.1">
    <property type="nucleotide sequence ID" value="NZ_VOBQ01000002.1"/>
</dbReference>
<evidence type="ECO:0000313" key="5">
    <source>
        <dbReference type="Proteomes" id="UP000318199"/>
    </source>
</evidence>
<keyword evidence="2" id="KW-0472">Membrane</keyword>